<dbReference type="AlphaFoldDB" id="C0QU63"/>
<dbReference type="Proteomes" id="UP000001366">
    <property type="component" value="Chromosome"/>
</dbReference>
<evidence type="ECO:0000256" key="1">
    <source>
        <dbReference type="SAM" id="MobiDB-lite"/>
    </source>
</evidence>
<name>C0QU63_PERMH</name>
<dbReference type="Gene3D" id="2.40.160.10">
    <property type="entry name" value="Porin"/>
    <property type="match status" value="1"/>
</dbReference>
<dbReference type="EMBL" id="CP001230">
    <property type="protein sequence ID" value="ACO04904.1"/>
    <property type="molecule type" value="Genomic_DNA"/>
</dbReference>
<dbReference type="InterPro" id="IPR023614">
    <property type="entry name" value="Porin_dom_sf"/>
</dbReference>
<evidence type="ECO:0000313" key="4">
    <source>
        <dbReference type="Proteomes" id="UP000001366"/>
    </source>
</evidence>
<dbReference type="KEGG" id="pmx:PERMA_0438"/>
<dbReference type="Pfam" id="PF00577">
    <property type="entry name" value="Usher"/>
    <property type="match status" value="2"/>
</dbReference>
<dbReference type="OrthoDB" id="8587at2"/>
<dbReference type="Gene3D" id="2.60.40.3110">
    <property type="match status" value="1"/>
</dbReference>
<accession>C0QU63</accession>
<dbReference type="STRING" id="123214.PERMA_0438"/>
<dbReference type="PANTHER" id="PTHR30451:SF5">
    <property type="entry name" value="SLR0019 PROTEIN"/>
    <property type="match status" value="1"/>
</dbReference>
<dbReference type="GO" id="GO:0009279">
    <property type="term" value="C:cell outer membrane"/>
    <property type="evidence" value="ECO:0007669"/>
    <property type="project" value="TreeGrafter"/>
</dbReference>
<feature type="compositionally biased region" description="Basic and acidic residues" evidence="1">
    <location>
        <begin position="739"/>
        <end position="757"/>
    </location>
</feature>
<dbReference type="Gene3D" id="2.60.40.2610">
    <property type="entry name" value="Outer membrane usher protein FimD, plug domain"/>
    <property type="match status" value="1"/>
</dbReference>
<dbReference type="InterPro" id="IPR007730">
    <property type="entry name" value="SPOR-like_dom"/>
</dbReference>
<protein>
    <submittedName>
        <fullName evidence="3">Putative P pilus assembly, fimbrial Usher protein</fullName>
    </submittedName>
</protein>
<keyword evidence="4" id="KW-1185">Reference proteome</keyword>
<dbReference type="RefSeq" id="WP_015899008.1">
    <property type="nucleotide sequence ID" value="NC_012440.1"/>
</dbReference>
<dbReference type="Pfam" id="PF05036">
    <property type="entry name" value="SPOR"/>
    <property type="match status" value="1"/>
</dbReference>
<evidence type="ECO:0000313" key="3">
    <source>
        <dbReference type="EMBL" id="ACO04904.1"/>
    </source>
</evidence>
<dbReference type="PaxDb" id="123214-PERMA_0438"/>
<dbReference type="GO" id="GO:0015473">
    <property type="term" value="F:fimbrial usher porin activity"/>
    <property type="evidence" value="ECO:0007669"/>
    <property type="project" value="InterPro"/>
</dbReference>
<gene>
    <name evidence="3" type="ordered locus">PERMA_0438</name>
</gene>
<organism evidence="3 4">
    <name type="scientific">Persephonella marina (strain DSM 14350 / EX-H1)</name>
    <dbReference type="NCBI Taxonomy" id="123214"/>
    <lineage>
        <taxon>Bacteria</taxon>
        <taxon>Pseudomonadati</taxon>
        <taxon>Aquificota</taxon>
        <taxon>Aquificia</taxon>
        <taxon>Aquificales</taxon>
        <taxon>Hydrogenothermaceae</taxon>
        <taxon>Persephonella</taxon>
    </lineage>
</organism>
<reference evidence="3 4" key="1">
    <citation type="journal article" date="2009" name="J. Bacteriol.">
        <title>Complete and draft genome sequences of six members of the Aquificales.</title>
        <authorList>
            <person name="Reysenbach A.L."/>
            <person name="Hamamura N."/>
            <person name="Podar M."/>
            <person name="Griffiths E."/>
            <person name="Ferreira S."/>
            <person name="Hochstein R."/>
            <person name="Heidelberg J."/>
            <person name="Johnson J."/>
            <person name="Mead D."/>
            <person name="Pohorille A."/>
            <person name="Sarmiento M."/>
            <person name="Schweighofer K."/>
            <person name="Seshadri R."/>
            <person name="Voytek M.A."/>
        </authorList>
    </citation>
    <scope>NUCLEOTIDE SEQUENCE [LARGE SCALE GENOMIC DNA]</scope>
    <source>
        <strain evidence="4">DSM 14350 / EX-H1</strain>
    </source>
</reference>
<dbReference type="InterPro" id="IPR000015">
    <property type="entry name" value="Fimb_usher"/>
</dbReference>
<dbReference type="eggNOG" id="COG3188">
    <property type="taxonomic scope" value="Bacteria"/>
</dbReference>
<dbReference type="SUPFAM" id="SSF110997">
    <property type="entry name" value="Sporulation related repeat"/>
    <property type="match status" value="1"/>
</dbReference>
<proteinExistence type="predicted"/>
<dbReference type="InterPro" id="IPR036680">
    <property type="entry name" value="SPOR-like_sf"/>
</dbReference>
<dbReference type="GO" id="GO:0009297">
    <property type="term" value="P:pilus assembly"/>
    <property type="evidence" value="ECO:0007669"/>
    <property type="project" value="InterPro"/>
</dbReference>
<dbReference type="Gene3D" id="3.30.70.1070">
    <property type="entry name" value="Sporulation related repeat"/>
    <property type="match status" value="1"/>
</dbReference>
<feature type="region of interest" description="Disordered" evidence="1">
    <location>
        <begin position="739"/>
        <end position="758"/>
    </location>
</feature>
<dbReference type="HOGENOM" id="CLU_009120_6_0_0"/>
<dbReference type="PANTHER" id="PTHR30451">
    <property type="entry name" value="OUTER MEMBRANE USHER PROTEIN"/>
    <property type="match status" value="1"/>
</dbReference>
<feature type="domain" description="SPOR" evidence="2">
    <location>
        <begin position="760"/>
        <end position="817"/>
    </location>
</feature>
<dbReference type="GO" id="GO:0042834">
    <property type="term" value="F:peptidoglycan binding"/>
    <property type="evidence" value="ECO:0007669"/>
    <property type="project" value="InterPro"/>
</dbReference>
<evidence type="ECO:0000259" key="2">
    <source>
        <dbReference type="Pfam" id="PF05036"/>
    </source>
</evidence>
<dbReference type="InterPro" id="IPR042186">
    <property type="entry name" value="FimD_plug_dom"/>
</dbReference>
<sequence length="827" mass="94833">MQTIKHQEYVCVSCLEGVDYNLNYSLLTADINFPPEFFRKEEIVIKRQQEVPAESLGLYIDYDFMYSDSSNFNYFRGATDFNLFFGKNVFTSSFLMNYSDLSSKIVRLESYLLIQDIDNIRKIKIGDIFTQSNQWNSAVRIGGISIATDFSLRPDIITYPLPEFSGETVLPSSIDIFSENAKVFSKDIKPGEFEIRDIPVISPEGNLRVIVKDILGRTRIIEIPYYTHKNLLKPGLSEFSFSTGFVRKNYINESFKYHNLITMGIYRYGFTNRLTLEFEGFLNGYKEGNVGLAPLILIPKFGTVTPLFAASYSEGKSAFLYGINYDKTFKYLTFSFRYKKNSKDFVQPGTVLGLPKEELSAFTTFRFPYIGSLSLTYMDRKFIDRDNMTNINISYSKIIFNRLSLSAAYNKNISGNNDNEVYRVSLNMPLGSNYSTSLSMQDNKKDQSYTLYLAKNMTSSTGVTYSVRGTKANGDTNFLGNLYFKSPYTILFSELSYINSEGSDSLGYRLGLKGSVIYMDGNVFFKQYANNGFALVKIEPPVEGAKVLANNRNVGTTDKNGIVFIDNIAPYYRNEIRIDPSSLDMKTHIDKTVYTFVPLRKHGYLLRFRSKKVNSVRLKIQFPDGSFPEAGLRFDIDDRTNAGIIGYNGKAFIENITAGKHIVTVDYGYGICSFELNIKEKWLEKVVPYIGEYTCVPQTGTIIVKEKKKIKVKPAKLKKDIKEKEKLKKFRKVSFKKSPENKINKPDKKSEKAENKNNKNRTYTIEVGKFSEKEIKKAVEEYEEFQTEIVKDGEIYRVYIGKFKTREDAEKFKNIFKLNGKIRVVRE</sequence>